<gene>
    <name evidence="1" type="ordered locus">PXO_03269</name>
</gene>
<dbReference type="Proteomes" id="UP000001740">
    <property type="component" value="Chromosome"/>
</dbReference>
<name>A0A0K0GQW8_XANOP</name>
<proteinExistence type="predicted"/>
<evidence type="ECO:0000313" key="1">
    <source>
        <dbReference type="EMBL" id="ACD61546.1"/>
    </source>
</evidence>
<protein>
    <submittedName>
        <fullName evidence="1">Uncharacterized protein</fullName>
    </submittedName>
</protein>
<sequence>MWRGGNTGHVRCASPPSVDRYACVRPMQCRLCVQCHQFTSVCAWHERIARGMEFALRATMSGCALHSTAIDLAAVV</sequence>
<dbReference type="KEGG" id="xop:PXO_03269"/>
<evidence type="ECO:0000313" key="2">
    <source>
        <dbReference type="Proteomes" id="UP000001740"/>
    </source>
</evidence>
<dbReference type="AlphaFoldDB" id="A0A0K0GQW8"/>
<accession>A0A0K0GQW8</accession>
<reference evidence="1 2" key="1">
    <citation type="journal article" date="2008" name="BMC Genomics">
        <title>Genome sequence and rapid evolution of the rice pathogen Xanthomonas oryzae pv. oryzae PXO99A.</title>
        <authorList>
            <person name="Salzberg S.L."/>
            <person name="Sommer D.D."/>
            <person name="Schatz M.C."/>
            <person name="Phillippy A.M."/>
            <person name="Rabinowicz P.D."/>
            <person name="Tsuge S."/>
            <person name="Furutani A."/>
            <person name="Ochiai H."/>
            <person name="Delcher A.L."/>
            <person name="Kelley D."/>
            <person name="Madupu R."/>
            <person name="Puiu D."/>
            <person name="Radune D."/>
            <person name="Shumway M."/>
            <person name="Trapnell C."/>
            <person name="Aparna G."/>
            <person name="Jha G."/>
            <person name="Pandey A."/>
            <person name="Patil P.B."/>
            <person name="Ishihara H."/>
            <person name="Meyer D.F."/>
            <person name="Szurek B."/>
            <person name="Verdier V."/>
            <person name="Koebnik R."/>
            <person name="Dow J.M."/>
            <person name="Ryan R.P."/>
            <person name="Hirata H."/>
            <person name="Tsuyumu S."/>
            <person name="Won Lee S."/>
            <person name="Seo Y.S."/>
            <person name="Sriariyanum M."/>
            <person name="Ronald P.C."/>
            <person name="Sonti R.V."/>
            <person name="Van Sluys M.A."/>
            <person name="Leach J.E."/>
            <person name="White F.F."/>
            <person name="Bogdanove A.J."/>
        </authorList>
    </citation>
    <scope>NUCLEOTIDE SEQUENCE [LARGE SCALE GENOMIC DNA]</scope>
    <source>
        <strain evidence="1 2">PXO99A</strain>
    </source>
</reference>
<dbReference type="EMBL" id="CP000967">
    <property type="protein sequence ID" value="ACD61546.1"/>
    <property type="molecule type" value="Genomic_DNA"/>
</dbReference>
<organism evidence="1 2">
    <name type="scientific">Xanthomonas oryzae pv. oryzae (strain PXO99A)</name>
    <dbReference type="NCBI Taxonomy" id="360094"/>
    <lineage>
        <taxon>Bacteria</taxon>
        <taxon>Pseudomonadati</taxon>
        <taxon>Pseudomonadota</taxon>
        <taxon>Gammaproteobacteria</taxon>
        <taxon>Lysobacterales</taxon>
        <taxon>Lysobacteraceae</taxon>
        <taxon>Xanthomonas</taxon>
    </lineage>
</organism>
<dbReference type="HOGENOM" id="CLU_2653612_0_0_6"/>